<dbReference type="Gene3D" id="4.10.220.110">
    <property type="match status" value="2"/>
</dbReference>
<evidence type="ECO:0000313" key="2">
    <source>
        <dbReference type="EMBL" id="PHO19734.1"/>
    </source>
</evidence>
<dbReference type="Pfam" id="PF05954">
    <property type="entry name" value="Phage_GPD"/>
    <property type="match status" value="1"/>
</dbReference>
<protein>
    <submittedName>
        <fullName evidence="2">Type VI secretion system tip protein VgrG</fullName>
    </submittedName>
</protein>
<feature type="region of interest" description="Disordered" evidence="1">
    <location>
        <begin position="78"/>
        <end position="107"/>
    </location>
</feature>
<comment type="caution">
    <text evidence="2">The sequence shown here is derived from an EMBL/GenBank/DDBJ whole genome shotgun (WGS) entry which is preliminary data.</text>
</comment>
<keyword evidence="3" id="KW-1185">Reference proteome</keyword>
<dbReference type="SUPFAM" id="SSF69255">
    <property type="entry name" value="gp5 N-terminal domain-like"/>
    <property type="match status" value="1"/>
</dbReference>
<proteinExistence type="predicted"/>
<evidence type="ECO:0000313" key="3">
    <source>
        <dbReference type="Proteomes" id="UP000226080"/>
    </source>
</evidence>
<dbReference type="Gene3D" id="2.40.50.230">
    <property type="entry name" value="Gp5 N-terminal domain"/>
    <property type="match status" value="1"/>
</dbReference>
<evidence type="ECO:0000256" key="1">
    <source>
        <dbReference type="SAM" id="MobiDB-lite"/>
    </source>
</evidence>
<dbReference type="InterPro" id="IPR037026">
    <property type="entry name" value="Vgr_OB-fold_dom_sf"/>
</dbReference>
<dbReference type="SUPFAM" id="SSF69279">
    <property type="entry name" value="Phage tail proteins"/>
    <property type="match status" value="2"/>
</dbReference>
<reference evidence="2 3" key="1">
    <citation type="submission" date="2017-10" db="EMBL/GenBank/DDBJ databases">
        <title>Draft genome sequences of Aggregatibacter actinomycetemcomitans strains 310a and 310b.</title>
        <authorList>
            <person name="May A.C."/>
            <person name="Ohta H."/>
            <person name="Maeda H."/>
            <person name="Kokeguchi S."/>
            <person name="Cugini C."/>
        </authorList>
    </citation>
    <scope>NUCLEOTIDE SEQUENCE [LARGE SCALE GENOMIC DNA]</scope>
    <source>
        <strain evidence="2 3">310b</strain>
    </source>
</reference>
<accession>A0A2G1DMY9</accession>
<gene>
    <name evidence="2" type="ORF">CQR80_10885</name>
</gene>
<feature type="compositionally biased region" description="Polar residues" evidence="1">
    <location>
        <begin position="162"/>
        <end position="200"/>
    </location>
</feature>
<sequence length="313" mass="36303">MWVRRYYYFAHNADSHELRFAHQSTASPVLGTLTYNGNPAGNRPFAGLWQFEYCRQVTTNRQTLRDYTFLNPNYNLEHQHSSPSTALTDNNRSTHAQSAVNSQDVSHYEKYDYPGRYQRDEQGKQCSRYRLEAEIAQFEYCRQVTTNRQTLRDYTFLNPNYNLEHQHSSPSTALTDNNRSTHAQSAVNANSTQSAVNSHRVSSHYEKYDYPGRYQRDEQGKQCSRYRLEAEIALSETANATGDDMRLIPGYGFTRGTQVAHVAGPQGEEIYCNQWGSVKLQFPWDREGRFDEHSSCWVRVVQDCVMVQNQDKL</sequence>
<organism evidence="2 3">
    <name type="scientific">Aggregatibacter actinomycetemcomitans</name>
    <name type="common">Actinobacillus actinomycetemcomitans</name>
    <name type="synonym">Haemophilus actinomycetemcomitans</name>
    <dbReference type="NCBI Taxonomy" id="714"/>
    <lineage>
        <taxon>Bacteria</taxon>
        <taxon>Pseudomonadati</taxon>
        <taxon>Pseudomonadota</taxon>
        <taxon>Gammaproteobacteria</taxon>
        <taxon>Pasteurellales</taxon>
        <taxon>Pasteurellaceae</taxon>
        <taxon>Aggregatibacter</taxon>
    </lineage>
</organism>
<dbReference type="EMBL" id="PCGW01000028">
    <property type="protein sequence ID" value="PHO19734.1"/>
    <property type="molecule type" value="Genomic_DNA"/>
</dbReference>
<feature type="region of interest" description="Disordered" evidence="1">
    <location>
        <begin position="162"/>
        <end position="202"/>
    </location>
</feature>
<name>A0A2G1DMY9_AGGAC</name>
<feature type="compositionally biased region" description="Polar residues" evidence="1">
    <location>
        <begin position="78"/>
        <end position="105"/>
    </location>
</feature>
<dbReference type="Proteomes" id="UP000226080">
    <property type="component" value="Unassembled WGS sequence"/>
</dbReference>